<keyword evidence="3" id="KW-1185">Reference proteome</keyword>
<accession>A0A5N1BHQ3</accession>
<gene>
    <name evidence="2" type="ORF">F6I34_09610</name>
</gene>
<feature type="domain" description="MobA/VirD2-like nuclease" evidence="1">
    <location>
        <begin position="19"/>
        <end position="147"/>
    </location>
</feature>
<comment type="caution">
    <text evidence="2">The sequence shown here is derived from an EMBL/GenBank/DDBJ whole genome shotgun (WGS) entry which is preliminary data.</text>
</comment>
<evidence type="ECO:0000313" key="3">
    <source>
        <dbReference type="Proteomes" id="UP000326476"/>
    </source>
</evidence>
<evidence type="ECO:0000313" key="2">
    <source>
        <dbReference type="EMBL" id="KAA9237403.1"/>
    </source>
</evidence>
<dbReference type="Pfam" id="PF03432">
    <property type="entry name" value="Relaxase"/>
    <property type="match status" value="1"/>
</dbReference>
<name>A0A5N1BHQ3_9LACT</name>
<proteinExistence type="predicted"/>
<dbReference type="RefSeq" id="WP_150982839.1">
    <property type="nucleotide sequence ID" value="NZ_VYVN01000050.1"/>
</dbReference>
<feature type="non-terminal residue" evidence="2">
    <location>
        <position position="403"/>
    </location>
</feature>
<sequence>MAITKIHPIKYDLNGAINYITNPKKTLNKSLVSTYACDKETAFEDFLSVLENPRSTAKTVKARHLIQSFKPGEIDVETAHEIGYELAEKHFKGYQFIIATHVDKEHIHNHILINNVSFLNYKSYNSNKKSYQKIKQLSDQLCKENGLSIIEEIDRKKQIIDPDATQSSFRKVYRLQVKRDIDLAIQASINFEDFLDKMRLKKYEIKEGKYIAFRNTINGQKRFIRTRSLGSNYSDSRIKQRINNEFRSFEKRCIDSPTSEWVSNIIDTAHDKKLTTEAGLRYWAVRQNNQTIVQTISEMNSLGIDSLLQLNNYLKQIDNEYKVNTEVIEKYSQQIDDQNQLLNDLVDYKQLKNRYSRYSYINELDMNDLLKKNKLEDKIEALEEKFKSFNYDLSIDNFDVISF</sequence>
<dbReference type="AlphaFoldDB" id="A0A5N1BHQ3"/>
<evidence type="ECO:0000259" key="1">
    <source>
        <dbReference type="Pfam" id="PF03432"/>
    </source>
</evidence>
<dbReference type="InterPro" id="IPR005094">
    <property type="entry name" value="Endonuclease_MobA/VirD2"/>
</dbReference>
<reference evidence="3" key="1">
    <citation type="submission" date="2019-09" db="EMBL/GenBank/DDBJ databases">
        <title>Draft genome sequence assemblies of isolates from the urinary tract.</title>
        <authorList>
            <person name="Mores C.R."/>
            <person name="Putonti C."/>
            <person name="Wolfe A.J."/>
        </authorList>
    </citation>
    <scope>NUCLEOTIDE SEQUENCE [LARGE SCALE GENOMIC DNA]</scope>
    <source>
        <strain evidence="3">UMB8614</strain>
    </source>
</reference>
<protein>
    <submittedName>
        <fullName evidence="2">Relaxase/mobilization nuclease domain-containing protein</fullName>
    </submittedName>
</protein>
<organism evidence="2 3">
    <name type="scientific">Aerococcus tenax</name>
    <dbReference type="NCBI Taxonomy" id="3078812"/>
    <lineage>
        <taxon>Bacteria</taxon>
        <taxon>Bacillati</taxon>
        <taxon>Bacillota</taxon>
        <taxon>Bacilli</taxon>
        <taxon>Lactobacillales</taxon>
        <taxon>Aerococcaceae</taxon>
        <taxon>Aerococcus</taxon>
    </lineage>
</organism>
<dbReference type="EMBL" id="VYVN01000050">
    <property type="protein sequence ID" value="KAA9237403.1"/>
    <property type="molecule type" value="Genomic_DNA"/>
</dbReference>
<dbReference type="Proteomes" id="UP000326476">
    <property type="component" value="Unassembled WGS sequence"/>
</dbReference>